<dbReference type="Proteomes" id="UP000003155">
    <property type="component" value="Unassembled WGS sequence"/>
</dbReference>
<comment type="caution">
    <text evidence="1">The sequence shown here is derived from an EMBL/GenBank/DDBJ whole genome shotgun (WGS) entry which is preliminary data.</text>
</comment>
<gene>
    <name evidence="1" type="ORF">HMPREF9303_2753</name>
</gene>
<evidence type="ECO:0000313" key="2">
    <source>
        <dbReference type="Proteomes" id="UP000003155"/>
    </source>
</evidence>
<evidence type="ECO:0000313" key="1">
    <source>
        <dbReference type="EMBL" id="EGC85822.1"/>
    </source>
</evidence>
<dbReference type="RefSeq" id="WP_004354128.1">
    <property type="nucleotide sequence ID" value="NZ_AEXO01000095.1"/>
</dbReference>
<proteinExistence type="predicted"/>
<dbReference type="AlphaFoldDB" id="F0H9A1"/>
<accession>F0H9A1</accession>
<name>F0H9A1_9BACT</name>
<reference evidence="1 2" key="1">
    <citation type="submission" date="2011-02" db="EMBL/GenBank/DDBJ databases">
        <authorList>
            <person name="Durkin A.S."/>
            <person name="Madupu R."/>
            <person name="Torralba M."/>
            <person name="Gillis M."/>
            <person name="Methe B."/>
            <person name="Sutton G."/>
            <person name="Nelson K.E."/>
        </authorList>
    </citation>
    <scope>NUCLEOTIDE SEQUENCE [LARGE SCALE GENOMIC DNA]</scope>
    <source>
        <strain evidence="1 2">CRIS 18C-A</strain>
    </source>
</reference>
<organism evidence="1 2">
    <name type="scientific">Prevotella denticola CRIS 18C-A</name>
    <dbReference type="NCBI Taxonomy" id="944557"/>
    <lineage>
        <taxon>Bacteria</taxon>
        <taxon>Pseudomonadati</taxon>
        <taxon>Bacteroidota</taxon>
        <taxon>Bacteroidia</taxon>
        <taxon>Bacteroidales</taxon>
        <taxon>Prevotellaceae</taxon>
        <taxon>Prevotella</taxon>
    </lineage>
</organism>
<protein>
    <submittedName>
        <fullName evidence="1">Uncharacterized protein</fullName>
    </submittedName>
</protein>
<dbReference type="EMBL" id="AEXO01000095">
    <property type="protein sequence ID" value="EGC85822.1"/>
    <property type="molecule type" value="Genomic_DNA"/>
</dbReference>
<sequence length="121" mass="13600">MLNVTDGLDFQVRRLNPLQGVMTACTPFDMQCFYRMLTSISIEETADTEEEITLQLLSPIRQTILFKTAARSAGNHHRIATGPYLHSKQRLFALQVRPDSTSSNARLQCNQAPFPMEVAAD</sequence>
<keyword evidence="2" id="KW-1185">Reference proteome</keyword>